<evidence type="ECO:0000313" key="2">
    <source>
        <dbReference type="EMBL" id="KAL0189912.1"/>
    </source>
</evidence>
<feature type="region of interest" description="Disordered" evidence="1">
    <location>
        <begin position="127"/>
        <end position="157"/>
    </location>
</feature>
<feature type="compositionally biased region" description="Polar residues" evidence="1">
    <location>
        <begin position="128"/>
        <end position="155"/>
    </location>
</feature>
<feature type="region of interest" description="Disordered" evidence="1">
    <location>
        <begin position="181"/>
        <end position="211"/>
    </location>
</feature>
<name>A0ABD0QVU1_CIRMR</name>
<protein>
    <submittedName>
        <fullName evidence="2">Uncharacterized protein</fullName>
    </submittedName>
</protein>
<comment type="caution">
    <text evidence="2">The sequence shown here is derived from an EMBL/GenBank/DDBJ whole genome shotgun (WGS) entry which is preliminary data.</text>
</comment>
<sequence length="211" mass="22957">MPEFSDDPFPAPDWVLVPPPDFYKDNTANGFQSTSASAVWSEGTDIFQPYKEKVDTDVTQSSLANQNAESWSSSSQSDPLLEFILSRQTKFQATPSLSSPSDPANVFQETSTKTNGFFENPSLFASPLVSNTNPTSDDIFKTSSSTSGTRASNTEAFDPLFDTQNEVQSNQKSNYDLLFAHQNGTKPDIGNSHGTLQNGSVQETKTSNGDL</sequence>
<feature type="region of interest" description="Disordered" evidence="1">
    <location>
        <begin position="56"/>
        <end position="77"/>
    </location>
</feature>
<dbReference type="EMBL" id="JAMKFB020000007">
    <property type="protein sequence ID" value="KAL0189912.1"/>
    <property type="molecule type" value="Genomic_DNA"/>
</dbReference>
<reference evidence="2 3" key="1">
    <citation type="submission" date="2024-05" db="EMBL/GenBank/DDBJ databases">
        <title>Genome sequencing and assembly of Indian major carp, Cirrhinus mrigala (Hamilton, 1822).</title>
        <authorList>
            <person name="Mohindra V."/>
            <person name="Chowdhury L.M."/>
            <person name="Lal K."/>
            <person name="Jena J.K."/>
        </authorList>
    </citation>
    <scope>NUCLEOTIDE SEQUENCE [LARGE SCALE GENOMIC DNA]</scope>
    <source>
        <strain evidence="2">CM1030</strain>
        <tissue evidence="2">Blood</tissue>
    </source>
</reference>
<feature type="compositionally biased region" description="Polar residues" evidence="1">
    <location>
        <begin position="57"/>
        <end position="69"/>
    </location>
</feature>
<dbReference type="AlphaFoldDB" id="A0ABD0QVU1"/>
<feature type="non-terminal residue" evidence="2">
    <location>
        <position position="211"/>
    </location>
</feature>
<organism evidence="2 3">
    <name type="scientific">Cirrhinus mrigala</name>
    <name type="common">Mrigala</name>
    <dbReference type="NCBI Taxonomy" id="683832"/>
    <lineage>
        <taxon>Eukaryota</taxon>
        <taxon>Metazoa</taxon>
        <taxon>Chordata</taxon>
        <taxon>Craniata</taxon>
        <taxon>Vertebrata</taxon>
        <taxon>Euteleostomi</taxon>
        <taxon>Actinopterygii</taxon>
        <taxon>Neopterygii</taxon>
        <taxon>Teleostei</taxon>
        <taxon>Ostariophysi</taxon>
        <taxon>Cypriniformes</taxon>
        <taxon>Cyprinidae</taxon>
        <taxon>Labeoninae</taxon>
        <taxon>Labeonini</taxon>
        <taxon>Cirrhinus</taxon>
    </lineage>
</organism>
<evidence type="ECO:0000313" key="3">
    <source>
        <dbReference type="Proteomes" id="UP001529510"/>
    </source>
</evidence>
<proteinExistence type="predicted"/>
<gene>
    <name evidence="2" type="ORF">M9458_017011</name>
</gene>
<keyword evidence="3" id="KW-1185">Reference proteome</keyword>
<feature type="compositionally biased region" description="Polar residues" evidence="1">
    <location>
        <begin position="192"/>
        <end position="211"/>
    </location>
</feature>
<evidence type="ECO:0000256" key="1">
    <source>
        <dbReference type="SAM" id="MobiDB-lite"/>
    </source>
</evidence>
<accession>A0ABD0QVU1</accession>
<dbReference type="Proteomes" id="UP001529510">
    <property type="component" value="Unassembled WGS sequence"/>
</dbReference>